<dbReference type="GO" id="GO:1903724">
    <property type="term" value="P:positive regulation of centriole elongation"/>
    <property type="evidence" value="ECO:0007669"/>
    <property type="project" value="TreeGrafter"/>
</dbReference>
<feature type="region of interest" description="Disordered" evidence="5">
    <location>
        <begin position="281"/>
        <end position="355"/>
    </location>
</feature>
<evidence type="ECO:0000256" key="1">
    <source>
        <dbReference type="ARBA" id="ARBA00004114"/>
    </source>
</evidence>
<dbReference type="PANTHER" id="PTHR28625:SF1">
    <property type="entry name" value="PROTEIN PHOSPHATASE 1 REGULATORY SUBUNIT 35"/>
    <property type="match status" value="1"/>
</dbReference>
<feature type="compositionally biased region" description="Basic and acidic residues" evidence="5">
    <location>
        <begin position="198"/>
        <end position="214"/>
    </location>
</feature>
<dbReference type="Pfam" id="PF15503">
    <property type="entry name" value="PPP1R35_C"/>
    <property type="match status" value="1"/>
</dbReference>
<dbReference type="EMBL" id="UYJE01000044">
    <property type="protein sequence ID" value="VDH89439.1"/>
    <property type="molecule type" value="Genomic_DNA"/>
</dbReference>
<feature type="region of interest" description="Disordered" evidence="5">
    <location>
        <begin position="163"/>
        <end position="225"/>
    </location>
</feature>
<protein>
    <recommendedName>
        <fullName evidence="6">Protein phosphatase 1 regulatory subunit 35 C-terminal domain-containing protein</fullName>
    </recommendedName>
</protein>
<dbReference type="GO" id="GO:0005814">
    <property type="term" value="C:centriole"/>
    <property type="evidence" value="ECO:0007669"/>
    <property type="project" value="UniProtKB-SubCell"/>
</dbReference>
<dbReference type="OrthoDB" id="8942190at2759"/>
<keyword evidence="3" id="KW-0206">Cytoskeleton</keyword>
<comment type="caution">
    <text evidence="7">The sequence shown here is derived from an EMBL/GenBank/DDBJ whole genome shotgun (WGS) entry which is preliminary data.</text>
</comment>
<feature type="region of interest" description="Disordered" evidence="5">
    <location>
        <begin position="128"/>
        <end position="149"/>
    </location>
</feature>
<organism evidence="7 8">
    <name type="scientific">Mytilus galloprovincialis</name>
    <name type="common">Mediterranean mussel</name>
    <dbReference type="NCBI Taxonomy" id="29158"/>
    <lineage>
        <taxon>Eukaryota</taxon>
        <taxon>Metazoa</taxon>
        <taxon>Spiralia</taxon>
        <taxon>Lophotrochozoa</taxon>
        <taxon>Mollusca</taxon>
        <taxon>Bivalvia</taxon>
        <taxon>Autobranchia</taxon>
        <taxon>Pteriomorphia</taxon>
        <taxon>Mytilida</taxon>
        <taxon>Mytiloidea</taxon>
        <taxon>Mytilidae</taxon>
        <taxon>Mytilinae</taxon>
        <taxon>Mytilus</taxon>
    </lineage>
</organism>
<accession>A0A8B6BGI1</accession>
<feature type="domain" description="Protein phosphatase 1 regulatory subunit 35 C-terminal" evidence="6">
    <location>
        <begin position="368"/>
        <end position="509"/>
    </location>
</feature>
<evidence type="ECO:0000256" key="5">
    <source>
        <dbReference type="SAM" id="MobiDB-lite"/>
    </source>
</evidence>
<evidence type="ECO:0000313" key="7">
    <source>
        <dbReference type="EMBL" id="VDH89439.1"/>
    </source>
</evidence>
<name>A0A8B6BGI1_MYTGA</name>
<dbReference type="PANTHER" id="PTHR28625">
    <property type="entry name" value="PROTEIN PHOSPHATASE 1 REGULATORY SUBUNIT 35"/>
    <property type="match status" value="1"/>
</dbReference>
<feature type="compositionally biased region" description="Low complexity" evidence="5">
    <location>
        <begin position="445"/>
        <end position="457"/>
    </location>
</feature>
<dbReference type="Proteomes" id="UP000596742">
    <property type="component" value="Unassembled WGS sequence"/>
</dbReference>
<feature type="compositionally biased region" description="Basic and acidic residues" evidence="5">
    <location>
        <begin position="305"/>
        <end position="319"/>
    </location>
</feature>
<evidence type="ECO:0000256" key="2">
    <source>
        <dbReference type="ARBA" id="ARBA00022490"/>
    </source>
</evidence>
<evidence type="ECO:0000259" key="6">
    <source>
        <dbReference type="Pfam" id="PF15503"/>
    </source>
</evidence>
<comment type="subcellular location">
    <subcellularLocation>
        <location evidence="1">Cytoplasm</location>
        <location evidence="1">Cytoskeleton</location>
        <location evidence="1">Microtubule organizing center</location>
        <location evidence="1">Centrosome</location>
        <location evidence="1">Centriole</location>
    </subcellularLocation>
</comment>
<evidence type="ECO:0000256" key="4">
    <source>
        <dbReference type="ARBA" id="ARBA00029452"/>
    </source>
</evidence>
<comment type="similarity">
    <text evidence="4">Belongs to the PPP1R35 family.</text>
</comment>
<dbReference type="GO" id="GO:0045724">
    <property type="term" value="P:positive regulation of cilium assembly"/>
    <property type="evidence" value="ECO:0007669"/>
    <property type="project" value="TreeGrafter"/>
</dbReference>
<keyword evidence="2" id="KW-0963">Cytoplasm</keyword>
<reference evidence="7" key="1">
    <citation type="submission" date="2018-11" db="EMBL/GenBank/DDBJ databases">
        <authorList>
            <person name="Alioto T."/>
            <person name="Alioto T."/>
        </authorList>
    </citation>
    <scope>NUCLEOTIDE SEQUENCE</scope>
</reference>
<dbReference type="AlphaFoldDB" id="A0A8B6BGI1"/>
<sequence length="524" mass="59196">MATHFICQATEPLPHRFPTTRAPEKGHGAVSQYELLNLSDKAHCRFPPPGWDTSESSEDSLPLYRVPAPSWKTAANLVGPDPDLCITPEKSSAGKFNNLQGRQFNAPVPTKINRNTLIDPDLDLTLTPEKALEPNDKEHKSNLRNGVCEDGKFKGQHRVRFELDDSRGSSEGGDEESSFLFSRCRPGKPYKPASYSDDNAKDLIDSSSKSENKSKNKPTQYTVNKVNNKTVYVPLHGSDQSKEMKLADHFDKKSTNQDQTDTISKHEQTSVLPEVIYNEQTDTRPVCHIQNHKTQETRSKHKDIKKPDSSSNSEKEQVHIKGQGDSAPKRKVKVKRETAGQPPLSDYNYPFSDGMPDNSEYEHVFKRPEYNSTLRMRTELQQIKDSEIDVAKALEKKLQLSDTKKTEITEKATSKLNTKDSMFSGLVSLEIPVEDLCNQVEQTKSSKVSSKTSRPKSQTVKHSNEPDLMEFFTTELQKEQGEFSLPGLSTPSESLSTASHFRAFDLYRHNRVWDNNSYFSVKKK</sequence>
<dbReference type="InterPro" id="IPR029135">
    <property type="entry name" value="PPP1R35_C"/>
</dbReference>
<dbReference type="InterPro" id="IPR033590">
    <property type="entry name" value="PPP1R35"/>
</dbReference>
<feature type="region of interest" description="Disordered" evidence="5">
    <location>
        <begin position="442"/>
        <end position="465"/>
    </location>
</feature>
<dbReference type="GO" id="GO:0019902">
    <property type="term" value="F:phosphatase binding"/>
    <property type="evidence" value="ECO:0007669"/>
    <property type="project" value="InterPro"/>
</dbReference>
<feature type="compositionally biased region" description="Basic and acidic residues" evidence="5">
    <location>
        <begin position="130"/>
        <end position="149"/>
    </location>
</feature>
<evidence type="ECO:0000313" key="8">
    <source>
        <dbReference type="Proteomes" id="UP000596742"/>
    </source>
</evidence>
<gene>
    <name evidence="7" type="ORF">MGAL_10B090132</name>
</gene>
<proteinExistence type="inferred from homology"/>
<evidence type="ECO:0000256" key="3">
    <source>
        <dbReference type="ARBA" id="ARBA00023212"/>
    </source>
</evidence>
<keyword evidence="8" id="KW-1185">Reference proteome</keyword>